<dbReference type="Pfam" id="PF18962">
    <property type="entry name" value="Por_Secre_tail"/>
    <property type="match status" value="1"/>
</dbReference>
<keyword evidence="5" id="KW-1185">Reference proteome</keyword>
<name>A0A1W6MM85_9FLAO</name>
<feature type="domain" description="Secretion system C-terminal sorting" evidence="3">
    <location>
        <begin position="479"/>
        <end position="546"/>
    </location>
</feature>
<evidence type="ECO:0000256" key="1">
    <source>
        <dbReference type="ARBA" id="ARBA00022729"/>
    </source>
</evidence>
<feature type="signal peptide" evidence="2">
    <location>
        <begin position="1"/>
        <end position="18"/>
    </location>
</feature>
<gene>
    <name evidence="4" type="ORF">BST97_12320</name>
</gene>
<dbReference type="Gene3D" id="2.60.120.200">
    <property type="match status" value="1"/>
</dbReference>
<feature type="chain" id="PRO_5010864873" description="Secretion system C-terminal sorting domain-containing protein" evidence="2">
    <location>
        <begin position="19"/>
        <end position="550"/>
    </location>
</feature>
<dbReference type="NCBIfam" id="NF038128">
    <property type="entry name" value="choice_anch_J"/>
    <property type="match status" value="1"/>
</dbReference>
<keyword evidence="1 2" id="KW-0732">Signal</keyword>
<dbReference type="NCBIfam" id="TIGR04183">
    <property type="entry name" value="Por_Secre_tail"/>
    <property type="match status" value="1"/>
</dbReference>
<dbReference type="EMBL" id="CP019344">
    <property type="protein sequence ID" value="ARN78714.1"/>
    <property type="molecule type" value="Genomic_DNA"/>
</dbReference>
<dbReference type="RefSeq" id="WP_085767519.1">
    <property type="nucleotide sequence ID" value="NZ_CP019344.1"/>
</dbReference>
<dbReference type="Proteomes" id="UP000193431">
    <property type="component" value="Chromosome"/>
</dbReference>
<dbReference type="AlphaFoldDB" id="A0A1W6MM85"/>
<evidence type="ECO:0000313" key="4">
    <source>
        <dbReference type="EMBL" id="ARN78714.1"/>
    </source>
</evidence>
<dbReference type="OrthoDB" id="9770043at2"/>
<evidence type="ECO:0000259" key="3">
    <source>
        <dbReference type="Pfam" id="PF18962"/>
    </source>
</evidence>
<organism evidence="4 5">
    <name type="scientific">Nonlabens spongiae</name>
    <dbReference type="NCBI Taxonomy" id="331648"/>
    <lineage>
        <taxon>Bacteria</taxon>
        <taxon>Pseudomonadati</taxon>
        <taxon>Bacteroidota</taxon>
        <taxon>Flavobacteriia</taxon>
        <taxon>Flavobacteriales</taxon>
        <taxon>Flavobacteriaceae</taxon>
        <taxon>Nonlabens</taxon>
    </lineage>
</organism>
<evidence type="ECO:0000313" key="5">
    <source>
        <dbReference type="Proteomes" id="UP000193431"/>
    </source>
</evidence>
<protein>
    <recommendedName>
        <fullName evidence="3">Secretion system C-terminal sorting domain-containing protein</fullName>
    </recommendedName>
</protein>
<sequence length="550" mass="58953">MKKITLILALCSFSMSFAQITFSEDFQGLAPGDPLPAGWALFNVDGNTANANVNPAYSTDAWVVTADQDDANDITIQSTSWYDPPAASDDWVFTPAITPVAGDVLSWTARAQDPTFPDGYEVYVSTAQTTASALGTTPIFSTAAENPANTTRTFDMTPFVGQTVFISWRNISNDQFLLVLDDISVRVPLVADATPVASNIQYSQIPQAQGSPQGTSVEVFNNGDTQVTNAQVTLNVIDQSTSTTVYTETTAAQTIPAESSVVFTPTGFFPAAEGDYTYEFTATIAETDEVPGNDTLTQTLTVSDDIYARDNNTIDGSLGVGAGTAGEFGQQFDITTATTLTSISGLIRNTDLSRDGVVTTFNIYDTFLGVPNVLIATSDPFTINGADVLYTAALPAPGLPLAPGTYIAVVVEDTAVDNITVGTSNEVFTPGTTWAQFTGTPWGNNEDFGFEVSYIIRANFNNVLSIDENGDAAEFKISLYPNPVKDRIYINNSNSARLDSYNIYDTTGKQLLSGDYTEAQGINVENLSSGMYLVQIKGEFGEYSQQFVKE</sequence>
<dbReference type="STRING" id="331648.BST97_12320"/>
<reference evidence="4 5" key="1">
    <citation type="submission" date="2016-11" db="EMBL/GenBank/DDBJ databases">
        <title>Trade-off between light-utilization and light-protection in marine flavobacteria.</title>
        <authorList>
            <person name="Kumagai Y."/>
        </authorList>
    </citation>
    <scope>NUCLEOTIDE SEQUENCE [LARGE SCALE GENOMIC DNA]</scope>
    <source>
        <strain evidence="4 5">JCM 13191</strain>
    </source>
</reference>
<proteinExistence type="predicted"/>
<accession>A0A1W6MM85</accession>
<evidence type="ECO:0000256" key="2">
    <source>
        <dbReference type="SAM" id="SignalP"/>
    </source>
</evidence>
<dbReference type="InterPro" id="IPR026444">
    <property type="entry name" value="Secre_tail"/>
</dbReference>